<dbReference type="OrthoDB" id="74360at2759"/>
<dbReference type="eggNOG" id="KOG1399">
    <property type="taxonomic scope" value="Eukaryota"/>
</dbReference>
<evidence type="ECO:0000256" key="2">
    <source>
        <dbReference type="ARBA" id="ARBA00010139"/>
    </source>
</evidence>
<dbReference type="Proteomes" id="UP000019478">
    <property type="component" value="Unassembled WGS sequence"/>
</dbReference>
<keyword evidence="5" id="KW-0560">Oxidoreductase</keyword>
<dbReference type="PANTHER" id="PTHR42877:SF8">
    <property type="entry name" value="MONOOXYGENASE"/>
    <property type="match status" value="1"/>
</dbReference>
<dbReference type="GO" id="GO:0050661">
    <property type="term" value="F:NADP binding"/>
    <property type="evidence" value="ECO:0007669"/>
    <property type="project" value="InterPro"/>
</dbReference>
<evidence type="ECO:0000313" key="8">
    <source>
        <dbReference type="Proteomes" id="UP000019478"/>
    </source>
</evidence>
<keyword evidence="7" id="KW-0503">Monooxygenase</keyword>
<dbReference type="PANTHER" id="PTHR42877">
    <property type="entry name" value="L-ORNITHINE N(5)-MONOOXYGENASE-RELATED"/>
    <property type="match status" value="1"/>
</dbReference>
<comment type="cofactor">
    <cofactor evidence="1">
        <name>FAD</name>
        <dbReference type="ChEBI" id="CHEBI:57692"/>
    </cofactor>
</comment>
<dbReference type="GeneID" id="19169340"/>
<dbReference type="InterPro" id="IPR020946">
    <property type="entry name" value="Flavin_mOase-like"/>
</dbReference>
<keyword evidence="8" id="KW-1185">Reference proteome</keyword>
<feature type="region of interest" description="Disordered" evidence="6">
    <location>
        <begin position="1"/>
        <end position="44"/>
    </location>
</feature>
<dbReference type="RefSeq" id="XP_007733540.1">
    <property type="nucleotide sequence ID" value="XM_007735350.1"/>
</dbReference>
<dbReference type="GO" id="GO:0050660">
    <property type="term" value="F:flavin adenine dinucleotide binding"/>
    <property type="evidence" value="ECO:0007669"/>
    <property type="project" value="InterPro"/>
</dbReference>
<feature type="compositionally biased region" description="Low complexity" evidence="6">
    <location>
        <begin position="30"/>
        <end position="41"/>
    </location>
</feature>
<organism evidence="7 8">
    <name type="scientific">Capronia epimyces CBS 606.96</name>
    <dbReference type="NCBI Taxonomy" id="1182542"/>
    <lineage>
        <taxon>Eukaryota</taxon>
        <taxon>Fungi</taxon>
        <taxon>Dikarya</taxon>
        <taxon>Ascomycota</taxon>
        <taxon>Pezizomycotina</taxon>
        <taxon>Eurotiomycetes</taxon>
        <taxon>Chaetothyriomycetidae</taxon>
        <taxon>Chaetothyriales</taxon>
        <taxon>Herpotrichiellaceae</taxon>
        <taxon>Capronia</taxon>
    </lineage>
</organism>
<reference evidence="7 8" key="1">
    <citation type="submission" date="2013-03" db="EMBL/GenBank/DDBJ databases">
        <title>The Genome Sequence of Capronia epimyces CBS 606.96.</title>
        <authorList>
            <consortium name="The Broad Institute Genomics Platform"/>
            <person name="Cuomo C."/>
            <person name="de Hoog S."/>
            <person name="Gorbushina A."/>
            <person name="Walker B."/>
            <person name="Young S.K."/>
            <person name="Zeng Q."/>
            <person name="Gargeya S."/>
            <person name="Fitzgerald M."/>
            <person name="Haas B."/>
            <person name="Abouelleil A."/>
            <person name="Allen A.W."/>
            <person name="Alvarado L."/>
            <person name="Arachchi H.M."/>
            <person name="Berlin A.M."/>
            <person name="Chapman S.B."/>
            <person name="Gainer-Dewar J."/>
            <person name="Goldberg J."/>
            <person name="Griggs A."/>
            <person name="Gujja S."/>
            <person name="Hansen M."/>
            <person name="Howarth C."/>
            <person name="Imamovic A."/>
            <person name="Ireland A."/>
            <person name="Larimer J."/>
            <person name="McCowan C."/>
            <person name="Murphy C."/>
            <person name="Pearson M."/>
            <person name="Poon T.W."/>
            <person name="Priest M."/>
            <person name="Roberts A."/>
            <person name="Saif S."/>
            <person name="Shea T."/>
            <person name="Sisk P."/>
            <person name="Sykes S."/>
            <person name="Wortman J."/>
            <person name="Nusbaum C."/>
            <person name="Birren B."/>
        </authorList>
    </citation>
    <scope>NUCLEOTIDE SEQUENCE [LARGE SCALE GENOMIC DNA]</scope>
    <source>
        <strain evidence="7 8">CBS 606.96</strain>
    </source>
</reference>
<sequence>MSNSNLEDVGHANGLTVNGVDSKPTLNGGHQHQQPKQSQSHWRMGQPIHTARDMRVICIGAGASGLCLAYKLQRSFEKFSLTVYEKNSECSGTWHENTYPGCACDVPAHNYTYSWEPKYDWSAVYAKAPEINQYFNDFAKKNRLEEYIKLQHQVVGAHWNDSRGEWDVQVTDLRSGNVFDARCDILVNAAGILNAWRWPAIPGLHNFQGKLVHSANWDHSVELEGKRVGLIGNGSSGIQILPAIQPMVQKLVHFVRQPTWVSPVQGLEQHIYTEEELQSFRNDPNLLLELRKTNETNLDTMTHIFNRYGEAQREVRDLMTRQMKEKINHPDLDKLLIPAWSVGCRRLTPGVNYLETLTKENVEVHFGEISRMTEKGAVLDNGVEHDLDVLVCATGFDTSFRPRFPTVGLDGIDLRDLWKDEAKGYLSLAAPKMPNYFMFLGPASPIGNGPVISAIEAQVDHALMMCDRWQTENIHSFVPKDEAVADFNDMIDEYMADKVWDEDCRSWYKNGSKSNRVSALWPGSSLHCLEFLSHLRSDDWHIRYEGNRFAWSGNGASQTEMDPTADWAWYIRNEDDSPFISKGKQRKVLTKSGSKSTKKAGDAMAMNNLVGE</sequence>
<dbReference type="AlphaFoldDB" id="W9Y4I1"/>
<evidence type="ECO:0000313" key="7">
    <source>
        <dbReference type="EMBL" id="EXJ84555.1"/>
    </source>
</evidence>
<comment type="caution">
    <text evidence="7">The sequence shown here is derived from an EMBL/GenBank/DDBJ whole genome shotgun (WGS) entry which is preliminary data.</text>
</comment>
<feature type="region of interest" description="Disordered" evidence="6">
    <location>
        <begin position="582"/>
        <end position="612"/>
    </location>
</feature>
<evidence type="ECO:0000256" key="6">
    <source>
        <dbReference type="SAM" id="MobiDB-lite"/>
    </source>
</evidence>
<evidence type="ECO:0000256" key="3">
    <source>
        <dbReference type="ARBA" id="ARBA00022630"/>
    </source>
</evidence>
<protein>
    <submittedName>
        <fullName evidence="7">Cyclohexanone monooxygenase</fullName>
    </submittedName>
</protein>
<dbReference type="InterPro" id="IPR036188">
    <property type="entry name" value="FAD/NAD-bd_sf"/>
</dbReference>
<evidence type="ECO:0000256" key="5">
    <source>
        <dbReference type="ARBA" id="ARBA00023002"/>
    </source>
</evidence>
<gene>
    <name evidence="7" type="ORF">A1O3_05224</name>
</gene>
<evidence type="ECO:0000256" key="1">
    <source>
        <dbReference type="ARBA" id="ARBA00001974"/>
    </source>
</evidence>
<dbReference type="SUPFAM" id="SSF51905">
    <property type="entry name" value="FAD/NAD(P)-binding domain"/>
    <property type="match status" value="2"/>
</dbReference>
<keyword evidence="3" id="KW-0285">Flavoprotein</keyword>
<keyword evidence="4" id="KW-0274">FAD</keyword>
<accession>W9Y4I1</accession>
<dbReference type="GO" id="GO:0004499">
    <property type="term" value="F:N,N-dimethylaniline monooxygenase activity"/>
    <property type="evidence" value="ECO:0007669"/>
    <property type="project" value="InterPro"/>
</dbReference>
<dbReference type="HOGENOM" id="CLU_006937_6_1_1"/>
<name>W9Y4I1_9EURO</name>
<proteinExistence type="inferred from homology"/>
<evidence type="ECO:0000256" key="4">
    <source>
        <dbReference type="ARBA" id="ARBA00022827"/>
    </source>
</evidence>
<dbReference type="EMBL" id="AMGY01000004">
    <property type="protein sequence ID" value="EXJ84555.1"/>
    <property type="molecule type" value="Genomic_DNA"/>
</dbReference>
<comment type="similarity">
    <text evidence="2">Belongs to the FAD-binding monooxygenase family.</text>
</comment>
<dbReference type="Pfam" id="PF00743">
    <property type="entry name" value="FMO-like"/>
    <property type="match status" value="1"/>
</dbReference>
<dbReference type="InterPro" id="IPR051209">
    <property type="entry name" value="FAD-bind_Monooxygenase_sf"/>
</dbReference>
<dbReference type="Gene3D" id="3.50.50.60">
    <property type="entry name" value="FAD/NAD(P)-binding domain"/>
    <property type="match status" value="2"/>
</dbReference>